<dbReference type="AlphaFoldDB" id="A0A368Z2X9"/>
<dbReference type="Proteomes" id="UP000253345">
    <property type="component" value="Unassembled WGS sequence"/>
</dbReference>
<evidence type="ECO:0008006" key="4">
    <source>
        <dbReference type="Google" id="ProtNLM"/>
    </source>
</evidence>
<reference evidence="2 3" key="1">
    <citation type="submission" date="2018-07" db="EMBL/GenBank/DDBJ databases">
        <title>Genomic Encyclopedia of Type Strains, Phase III (KMG-III): the genomes of soil and plant-associated and newly described type strains.</title>
        <authorList>
            <person name="Whitman W."/>
        </authorList>
    </citation>
    <scope>NUCLEOTIDE SEQUENCE [LARGE SCALE GENOMIC DNA]</scope>
    <source>
        <strain evidence="2 3">CECT 8525</strain>
    </source>
</reference>
<proteinExistence type="predicted"/>
<comment type="caution">
    <text evidence="2">The sequence shown here is derived from an EMBL/GenBank/DDBJ whole genome shotgun (WGS) entry which is preliminary data.</text>
</comment>
<feature type="chain" id="PRO_5016760259" description="Avidin family protein" evidence="1">
    <location>
        <begin position="27"/>
        <end position="137"/>
    </location>
</feature>
<evidence type="ECO:0000313" key="3">
    <source>
        <dbReference type="Proteomes" id="UP000253345"/>
    </source>
</evidence>
<name>A0A368Z2X9_9RHOB</name>
<gene>
    <name evidence="2" type="ORF">DFP89_104199</name>
</gene>
<organism evidence="2 3">
    <name type="scientific">Paracoccus lutimaris</name>
    <dbReference type="NCBI Taxonomy" id="1490030"/>
    <lineage>
        <taxon>Bacteria</taxon>
        <taxon>Pseudomonadati</taxon>
        <taxon>Pseudomonadota</taxon>
        <taxon>Alphaproteobacteria</taxon>
        <taxon>Rhodobacterales</taxon>
        <taxon>Paracoccaceae</taxon>
        <taxon>Paracoccus</taxon>
    </lineage>
</organism>
<protein>
    <recommendedName>
        <fullName evidence="4">Avidin family protein</fullName>
    </recommendedName>
</protein>
<evidence type="ECO:0000256" key="1">
    <source>
        <dbReference type="SAM" id="SignalP"/>
    </source>
</evidence>
<evidence type="ECO:0000313" key="2">
    <source>
        <dbReference type="EMBL" id="RCW86812.1"/>
    </source>
</evidence>
<keyword evidence="1" id="KW-0732">Signal</keyword>
<dbReference type="EMBL" id="QPJL01000004">
    <property type="protein sequence ID" value="RCW86812.1"/>
    <property type="molecule type" value="Genomic_DNA"/>
</dbReference>
<keyword evidence="3" id="KW-1185">Reference proteome</keyword>
<accession>A0A368Z2X9</accession>
<sequence>MRMNSMNFKVVAACCLIALCTLAAGADGTEFARWEADTTDPERFAGTVTITGTGEDMTLGYSFVYDTQIISANEPAAAMKPLGNDCWRADVKGEFMQDIAETMEVVFCQRGDQAYWSLLDTRGGAVRLPAWVSFTRS</sequence>
<feature type="signal peptide" evidence="1">
    <location>
        <begin position="1"/>
        <end position="26"/>
    </location>
</feature>